<feature type="transmembrane region" description="Helical" evidence="6">
    <location>
        <begin position="732"/>
        <end position="752"/>
    </location>
</feature>
<feature type="transmembrane region" description="Helical" evidence="6">
    <location>
        <begin position="20"/>
        <end position="42"/>
    </location>
</feature>
<name>A0A918SC89_9FLAO</name>
<evidence type="ECO:0000256" key="4">
    <source>
        <dbReference type="ARBA" id="ARBA00022989"/>
    </source>
</evidence>
<evidence type="ECO:0000256" key="5">
    <source>
        <dbReference type="ARBA" id="ARBA00023136"/>
    </source>
</evidence>
<feature type="transmembrane region" description="Helical" evidence="6">
    <location>
        <begin position="294"/>
        <end position="320"/>
    </location>
</feature>
<sequence length="803" mass="90488">MIKNYFKIAWRSILKNTGIFSLNIAGLAIGIASCLLITLFVVDELSYDRFNENADEIVRVVFKAKVNGEEMKEAVVMAPVAEALKSEFPEVVDATRLTNHYNPEFSFKNTSYRDSRFAYVDPNFFEIFTLPVVKGNINDPLKEPNSIVITEQEAKKYFGDEDPIGKILILEDENQQFKVTAVIEEVPKNSHFHFDIFASTEGYLPAQNSSWMNSEFYTYLLLKEGTSSENIEAKLPSIVEKYMGPQMKGEMGMTFSEFKKNNEIGLFLQPLTDIHLKSDFIASTQLEQGGDIKYIYIFSAVALFMLLIACINFTNLATAAASKRAKEVGIRKVLGSSKNQLIYQFLAESFIATTLAMLIAIVLFSLALPVFNDLAEKELPLNYLLQPNILLMLVCLIIIIGFLAGGYPAFFLSSFKPIAALKNKFSSSGESKNIRSGLVVFQFVISAGLILATLIVNQQMEYIQNKNLGYEKDQMLVLRETYLLGNKQNAFKNKIIRDPRVEHVTQSAFVPAGPSDNSMSGVFLQQEFKRRMFVYNVDEQYLPTMGMDLVAGRNFSKEYGSDSTNVIINERAAEILDFKEDPLGKSFIRDTHDGGQKLTVIGVVKDFHFKSLHQNIDPLIMLNNPYGGIIVRAKTANMSDLIKDLNATWISFNVNEPFSYSILDDSYNQTYRTEQKMGSILSIFAFLTIFVACLGLFGLVTYTAEQRFKEIGIRKVLGSSIPQIVALLSKDFLKLVLISFLIAFPICFYLMNKWLQEFAYRIEVGWQVFVMAALITFVIAFLTIAYKSIKAATANPVDSLRTE</sequence>
<evidence type="ECO:0000313" key="9">
    <source>
        <dbReference type="EMBL" id="GHA33857.1"/>
    </source>
</evidence>
<keyword evidence="10" id="KW-1185">Reference proteome</keyword>
<protein>
    <submittedName>
        <fullName evidence="9">ABC transporter permease</fullName>
    </submittedName>
</protein>
<keyword evidence="5 6" id="KW-0472">Membrane</keyword>
<dbReference type="InterPro" id="IPR003838">
    <property type="entry name" value="ABC3_permease_C"/>
</dbReference>
<evidence type="ECO:0000259" key="8">
    <source>
        <dbReference type="Pfam" id="PF12704"/>
    </source>
</evidence>
<keyword evidence="2" id="KW-1003">Cell membrane</keyword>
<dbReference type="Proteomes" id="UP000610456">
    <property type="component" value="Unassembled WGS sequence"/>
</dbReference>
<gene>
    <name evidence="9" type="ORF">GCM10007103_14260</name>
</gene>
<feature type="transmembrane region" description="Helical" evidence="6">
    <location>
        <begin position="389"/>
        <end position="415"/>
    </location>
</feature>
<reference evidence="9" key="2">
    <citation type="submission" date="2020-09" db="EMBL/GenBank/DDBJ databases">
        <authorList>
            <person name="Sun Q."/>
            <person name="Kim S."/>
        </authorList>
    </citation>
    <scope>NUCLEOTIDE SEQUENCE</scope>
    <source>
        <strain evidence="9">KCTC 12719</strain>
    </source>
</reference>
<organism evidence="9 10">
    <name type="scientific">Salinimicrobium marinum</name>
    <dbReference type="NCBI Taxonomy" id="680283"/>
    <lineage>
        <taxon>Bacteria</taxon>
        <taxon>Pseudomonadati</taxon>
        <taxon>Bacteroidota</taxon>
        <taxon>Flavobacteriia</taxon>
        <taxon>Flavobacteriales</taxon>
        <taxon>Flavobacteriaceae</taxon>
        <taxon>Salinimicrobium</taxon>
    </lineage>
</organism>
<evidence type="ECO:0000256" key="6">
    <source>
        <dbReference type="SAM" id="Phobius"/>
    </source>
</evidence>
<feature type="transmembrane region" description="Helical" evidence="6">
    <location>
        <begin position="436"/>
        <end position="456"/>
    </location>
</feature>
<reference evidence="9" key="1">
    <citation type="journal article" date="2014" name="Int. J. Syst. Evol. Microbiol.">
        <title>Complete genome sequence of Corynebacterium casei LMG S-19264T (=DSM 44701T), isolated from a smear-ripened cheese.</title>
        <authorList>
            <consortium name="US DOE Joint Genome Institute (JGI-PGF)"/>
            <person name="Walter F."/>
            <person name="Albersmeier A."/>
            <person name="Kalinowski J."/>
            <person name="Ruckert C."/>
        </authorList>
    </citation>
    <scope>NUCLEOTIDE SEQUENCE</scope>
    <source>
        <strain evidence="9">KCTC 12719</strain>
    </source>
</reference>
<dbReference type="PANTHER" id="PTHR30572:SF18">
    <property type="entry name" value="ABC-TYPE MACROLIDE FAMILY EXPORT SYSTEM PERMEASE COMPONENT 2"/>
    <property type="match status" value="1"/>
</dbReference>
<comment type="caution">
    <text evidence="9">The sequence shown here is derived from an EMBL/GenBank/DDBJ whole genome shotgun (WGS) entry which is preliminary data.</text>
</comment>
<evidence type="ECO:0000256" key="3">
    <source>
        <dbReference type="ARBA" id="ARBA00022692"/>
    </source>
</evidence>
<dbReference type="GO" id="GO:0022857">
    <property type="term" value="F:transmembrane transporter activity"/>
    <property type="evidence" value="ECO:0007669"/>
    <property type="project" value="TreeGrafter"/>
</dbReference>
<keyword evidence="4 6" id="KW-1133">Transmembrane helix</keyword>
<dbReference type="Pfam" id="PF12704">
    <property type="entry name" value="MacB_PCD"/>
    <property type="match status" value="2"/>
</dbReference>
<evidence type="ECO:0000313" key="10">
    <source>
        <dbReference type="Proteomes" id="UP000610456"/>
    </source>
</evidence>
<feature type="domain" description="ABC3 transporter permease C-terminal" evidence="7">
    <location>
        <begin position="300"/>
        <end position="415"/>
    </location>
</feature>
<dbReference type="InterPro" id="IPR050250">
    <property type="entry name" value="Macrolide_Exporter_MacB"/>
</dbReference>
<evidence type="ECO:0000259" key="7">
    <source>
        <dbReference type="Pfam" id="PF02687"/>
    </source>
</evidence>
<feature type="transmembrane region" description="Helical" evidence="6">
    <location>
        <begin position="764"/>
        <end position="786"/>
    </location>
</feature>
<dbReference type="PROSITE" id="PS51257">
    <property type="entry name" value="PROKAR_LIPOPROTEIN"/>
    <property type="match status" value="1"/>
</dbReference>
<proteinExistence type="predicted"/>
<feature type="domain" description="MacB-like periplasmic core" evidence="8">
    <location>
        <begin position="22"/>
        <end position="236"/>
    </location>
</feature>
<dbReference type="GO" id="GO:0005886">
    <property type="term" value="C:plasma membrane"/>
    <property type="evidence" value="ECO:0007669"/>
    <property type="project" value="UniProtKB-SubCell"/>
</dbReference>
<dbReference type="RefSeq" id="WP_189604031.1">
    <property type="nucleotide sequence ID" value="NZ_BMXB01000003.1"/>
</dbReference>
<dbReference type="PANTHER" id="PTHR30572">
    <property type="entry name" value="MEMBRANE COMPONENT OF TRANSPORTER-RELATED"/>
    <property type="match status" value="1"/>
</dbReference>
<feature type="transmembrane region" description="Helical" evidence="6">
    <location>
        <begin position="680"/>
        <end position="704"/>
    </location>
</feature>
<feature type="domain" description="ABC3 transporter permease C-terminal" evidence="7">
    <location>
        <begin position="683"/>
        <end position="796"/>
    </location>
</feature>
<dbReference type="EMBL" id="BMXB01000003">
    <property type="protein sequence ID" value="GHA33857.1"/>
    <property type="molecule type" value="Genomic_DNA"/>
</dbReference>
<evidence type="ECO:0000256" key="2">
    <source>
        <dbReference type="ARBA" id="ARBA00022475"/>
    </source>
</evidence>
<keyword evidence="3 6" id="KW-0812">Transmembrane</keyword>
<dbReference type="AlphaFoldDB" id="A0A918SC89"/>
<feature type="transmembrane region" description="Helical" evidence="6">
    <location>
        <begin position="341"/>
        <end position="369"/>
    </location>
</feature>
<dbReference type="InterPro" id="IPR025857">
    <property type="entry name" value="MacB_PCD"/>
</dbReference>
<evidence type="ECO:0000256" key="1">
    <source>
        <dbReference type="ARBA" id="ARBA00004651"/>
    </source>
</evidence>
<accession>A0A918SC89</accession>
<feature type="domain" description="MacB-like periplasmic core" evidence="8">
    <location>
        <begin position="447"/>
        <end position="623"/>
    </location>
</feature>
<comment type="subcellular location">
    <subcellularLocation>
        <location evidence="1">Cell membrane</location>
        <topology evidence="1">Multi-pass membrane protein</topology>
    </subcellularLocation>
</comment>
<dbReference type="Pfam" id="PF02687">
    <property type="entry name" value="FtsX"/>
    <property type="match status" value="2"/>
</dbReference>